<dbReference type="PANTHER" id="PTHR22602">
    <property type="entry name" value="TRANSFERASE CAF17, MITOCHONDRIAL-RELATED"/>
    <property type="match status" value="1"/>
</dbReference>
<dbReference type="InterPro" id="IPR027266">
    <property type="entry name" value="TrmE/GcvT-like"/>
</dbReference>
<dbReference type="InterPro" id="IPR017703">
    <property type="entry name" value="YgfZ/GCV_T_CS"/>
</dbReference>
<protein>
    <submittedName>
        <fullName evidence="6">GCV_T domain-containing protein</fullName>
    </submittedName>
</protein>
<evidence type="ECO:0000313" key="5">
    <source>
        <dbReference type="Proteomes" id="UP000050741"/>
    </source>
</evidence>
<reference evidence="5" key="1">
    <citation type="submission" date="2013-12" db="EMBL/GenBank/DDBJ databases">
        <authorList>
            <person name="Aslett M."/>
        </authorList>
    </citation>
    <scope>NUCLEOTIDE SEQUENCE [LARGE SCALE GENOMIC DNA]</scope>
    <source>
        <strain evidence="5">Lindley</strain>
    </source>
</reference>
<dbReference type="WBParaSite" id="GPLIN_000676100">
    <property type="protein sequence ID" value="GPLIN_000676100"/>
    <property type="gene ID" value="GPLIN_000676100"/>
</dbReference>
<dbReference type="SUPFAM" id="SSF103025">
    <property type="entry name" value="Folate-binding domain"/>
    <property type="match status" value="1"/>
</dbReference>
<evidence type="ECO:0000256" key="1">
    <source>
        <dbReference type="ARBA" id="ARBA00004173"/>
    </source>
</evidence>
<reference evidence="5" key="2">
    <citation type="submission" date="2014-05" db="EMBL/GenBank/DDBJ databases">
        <title>The genome and life-stage specific transcriptomes of Globodera pallida elucidate key aspects of plant parasitism by a cyst nematode.</title>
        <authorList>
            <person name="Cotton J.A."/>
            <person name="Lilley C.J."/>
            <person name="Jones L.M."/>
            <person name="Kikuchi T."/>
            <person name="Reid A.J."/>
            <person name="Thorpe P."/>
            <person name="Tsai I.J."/>
            <person name="Beasley H."/>
            <person name="Blok V."/>
            <person name="Cock P.J.A."/>
            <person name="Van den Akker S.E."/>
            <person name="Holroyd N."/>
            <person name="Hunt M."/>
            <person name="Mantelin S."/>
            <person name="Naghra H."/>
            <person name="Pain A."/>
            <person name="Palomares-Rius J.E."/>
            <person name="Zarowiecki M."/>
            <person name="Berriman M."/>
            <person name="Jones J.T."/>
            <person name="Urwin P.E."/>
        </authorList>
    </citation>
    <scope>NUCLEOTIDE SEQUENCE [LARGE SCALE GENOMIC DNA]</scope>
    <source>
        <strain evidence="5">Lindley</strain>
    </source>
</reference>
<keyword evidence="5" id="KW-1185">Reference proteome</keyword>
<keyword evidence="3" id="KW-0496">Mitochondrion</keyword>
<dbReference type="InterPro" id="IPR045179">
    <property type="entry name" value="YgfZ/GcvT"/>
</dbReference>
<evidence type="ECO:0000256" key="2">
    <source>
        <dbReference type="ARBA" id="ARBA00022946"/>
    </source>
</evidence>
<name>A0A183C1L7_GLOPA</name>
<feature type="compositionally biased region" description="Basic and acidic residues" evidence="4">
    <location>
        <begin position="265"/>
        <end position="286"/>
    </location>
</feature>
<keyword evidence="2" id="KW-0809">Transit peptide</keyword>
<dbReference type="AlphaFoldDB" id="A0A183C1L7"/>
<dbReference type="PANTHER" id="PTHR22602:SF0">
    <property type="entry name" value="TRANSFERASE CAF17, MITOCHONDRIAL-RELATED"/>
    <property type="match status" value="1"/>
</dbReference>
<organism evidence="5 6">
    <name type="scientific">Globodera pallida</name>
    <name type="common">Potato cyst nematode worm</name>
    <name type="synonym">Heterodera pallida</name>
    <dbReference type="NCBI Taxonomy" id="36090"/>
    <lineage>
        <taxon>Eukaryota</taxon>
        <taxon>Metazoa</taxon>
        <taxon>Ecdysozoa</taxon>
        <taxon>Nematoda</taxon>
        <taxon>Chromadorea</taxon>
        <taxon>Rhabditida</taxon>
        <taxon>Tylenchina</taxon>
        <taxon>Tylenchomorpha</taxon>
        <taxon>Tylenchoidea</taxon>
        <taxon>Heteroderidae</taxon>
        <taxon>Heteroderinae</taxon>
        <taxon>Globodera</taxon>
    </lineage>
</organism>
<dbReference type="Proteomes" id="UP000050741">
    <property type="component" value="Unassembled WGS sequence"/>
</dbReference>
<comment type="subcellular location">
    <subcellularLocation>
        <location evidence="1">Mitochondrion</location>
    </subcellularLocation>
</comment>
<reference evidence="6" key="3">
    <citation type="submission" date="2016-06" db="UniProtKB">
        <authorList>
            <consortium name="WormBaseParasite"/>
        </authorList>
    </citation>
    <scope>IDENTIFICATION</scope>
</reference>
<proteinExistence type="predicted"/>
<evidence type="ECO:0000256" key="4">
    <source>
        <dbReference type="SAM" id="MobiDB-lite"/>
    </source>
</evidence>
<evidence type="ECO:0000256" key="3">
    <source>
        <dbReference type="ARBA" id="ARBA00023128"/>
    </source>
</evidence>
<dbReference type="GO" id="GO:0016226">
    <property type="term" value="P:iron-sulfur cluster assembly"/>
    <property type="evidence" value="ECO:0007669"/>
    <property type="project" value="TreeGrafter"/>
</dbReference>
<dbReference type="Gene3D" id="3.30.1360.120">
    <property type="entry name" value="Probable tRNA modification gtpase trme, domain 1"/>
    <property type="match status" value="2"/>
</dbReference>
<dbReference type="NCBIfam" id="TIGR03317">
    <property type="entry name" value="ygfZ_signature"/>
    <property type="match status" value="1"/>
</dbReference>
<accession>A0A183C1L7</accession>
<dbReference type="GO" id="GO:0005759">
    <property type="term" value="C:mitochondrial matrix"/>
    <property type="evidence" value="ECO:0007669"/>
    <property type="project" value="TreeGrafter"/>
</dbReference>
<sequence>MRLACQSLLLVHGAGAKQFLQGLITKDMESLNSVPLVYSFLLNVRGRILADFFIYRLDGSDDETFVLETARERVGLLEKALRLYRLRKQIGIEPLLDKSVHFGIASDAEEGAQKNSASVSSDWLADPRVPGFGFRAIRKTATEMPSDEKAFASSAYLRHRLAWGLAEGEEMADQIPLNMNGDITGGVSFEKGCYIGQELVARTHFTGIVRRRLMPFQPIDRDGSRDGFLVDERGKRQGKIICSHGMLGGLCLASLDIIPPSDDQPSERPADQPSERPADQPSERPADQPSPVVRLFDSAGAAVAVHRPKWWPHLS</sequence>
<evidence type="ECO:0000313" key="6">
    <source>
        <dbReference type="WBParaSite" id="GPLIN_000676100"/>
    </source>
</evidence>
<feature type="region of interest" description="Disordered" evidence="4">
    <location>
        <begin position="258"/>
        <end position="292"/>
    </location>
</feature>